<feature type="transmembrane region" description="Helical" evidence="1">
    <location>
        <begin position="262"/>
        <end position="280"/>
    </location>
</feature>
<evidence type="ECO:0000313" key="3">
    <source>
        <dbReference type="EMBL" id="MBK6972012.1"/>
    </source>
</evidence>
<gene>
    <name evidence="3" type="ORF">IPH26_03255</name>
</gene>
<feature type="transmembrane region" description="Helical" evidence="1">
    <location>
        <begin position="81"/>
        <end position="98"/>
    </location>
</feature>
<keyword evidence="1" id="KW-1133">Transmembrane helix</keyword>
<dbReference type="Proteomes" id="UP000807785">
    <property type="component" value="Unassembled WGS sequence"/>
</dbReference>
<feature type="transmembrane region" description="Helical" evidence="1">
    <location>
        <begin position="229"/>
        <end position="250"/>
    </location>
</feature>
<dbReference type="InterPro" id="IPR006976">
    <property type="entry name" value="VanZ-like"/>
</dbReference>
<evidence type="ECO:0000256" key="1">
    <source>
        <dbReference type="SAM" id="Phobius"/>
    </source>
</evidence>
<feature type="domain" description="VanZ-like" evidence="2">
    <location>
        <begin position="54"/>
        <end position="127"/>
    </location>
</feature>
<evidence type="ECO:0000313" key="4">
    <source>
        <dbReference type="Proteomes" id="UP000807785"/>
    </source>
</evidence>
<keyword evidence="1" id="KW-0472">Membrane</keyword>
<comment type="caution">
    <text evidence="3">The sequence shown here is derived from an EMBL/GenBank/DDBJ whole genome shotgun (WGS) entry which is preliminary data.</text>
</comment>
<accession>A0A9D7E1M8</accession>
<feature type="transmembrane region" description="Helical" evidence="1">
    <location>
        <begin position="158"/>
        <end position="179"/>
    </location>
</feature>
<keyword evidence="1" id="KW-0812">Transmembrane</keyword>
<sequence>MAERDAYRLARTLALVYALLIIYASLHPLAGWRIAGTPMLDFLGAPWPRYFTRFDLMVNVSAYLPLGFLLVPALETRLKRGWAVLASFALGAALSFAMEVLQGLLPTRVPSNVDWGCNMTGTLLGALAGARWGRIFADRGWLSRWRRRRIVRGRRGDFGLILMGAWLLTQLSPEGVFLGTGDLRSLLALPTPLDYSARGFLVIEMAIAACGVLAAGSIAWQNLREPSPWLLGLLITLVIGARSLSAALYTGEDGALHWLTPGNLYGLAIGTMGLILAVRLPDWSQRILAGSALLAATALANLLPENPYARTALNAWNAGQFLNFNGLTRLISLLWPFAALAFLMTASSSRPIRPAH</sequence>
<feature type="transmembrane region" description="Helical" evidence="1">
    <location>
        <begin position="324"/>
        <end position="343"/>
    </location>
</feature>
<organism evidence="3 4">
    <name type="scientific">Candidatus Methylophosphatis roskildensis</name>
    <dbReference type="NCBI Taxonomy" id="2899263"/>
    <lineage>
        <taxon>Bacteria</taxon>
        <taxon>Pseudomonadati</taxon>
        <taxon>Pseudomonadota</taxon>
        <taxon>Betaproteobacteria</taxon>
        <taxon>Nitrosomonadales</taxon>
        <taxon>Sterolibacteriaceae</taxon>
        <taxon>Candidatus Methylophosphatis</taxon>
    </lineage>
</organism>
<feature type="transmembrane region" description="Helical" evidence="1">
    <location>
        <begin position="199"/>
        <end position="220"/>
    </location>
</feature>
<feature type="transmembrane region" description="Helical" evidence="1">
    <location>
        <begin position="12"/>
        <end position="34"/>
    </location>
</feature>
<evidence type="ECO:0000259" key="2">
    <source>
        <dbReference type="Pfam" id="PF04892"/>
    </source>
</evidence>
<feature type="transmembrane region" description="Helical" evidence="1">
    <location>
        <begin position="54"/>
        <end position="74"/>
    </location>
</feature>
<name>A0A9D7E1M8_9PROT</name>
<dbReference type="Pfam" id="PF04892">
    <property type="entry name" value="VanZ"/>
    <property type="match status" value="1"/>
</dbReference>
<feature type="transmembrane region" description="Helical" evidence="1">
    <location>
        <begin position="118"/>
        <end position="137"/>
    </location>
</feature>
<protein>
    <submittedName>
        <fullName evidence="3">VanZ family protein</fullName>
    </submittedName>
</protein>
<proteinExistence type="predicted"/>
<dbReference type="EMBL" id="JADJEV010000001">
    <property type="protein sequence ID" value="MBK6972012.1"/>
    <property type="molecule type" value="Genomic_DNA"/>
</dbReference>
<reference evidence="3" key="1">
    <citation type="submission" date="2020-10" db="EMBL/GenBank/DDBJ databases">
        <title>Connecting structure to function with the recovery of over 1000 high-quality activated sludge metagenome-assembled genomes encoding full-length rRNA genes using long-read sequencing.</title>
        <authorList>
            <person name="Singleton C.M."/>
            <person name="Petriglieri F."/>
            <person name="Kristensen J.M."/>
            <person name="Kirkegaard R.H."/>
            <person name="Michaelsen T.Y."/>
            <person name="Andersen M.H."/>
            <person name="Karst S.M."/>
            <person name="Dueholm M.S."/>
            <person name="Nielsen P.H."/>
            <person name="Albertsen M."/>
        </authorList>
    </citation>
    <scope>NUCLEOTIDE SEQUENCE</scope>
    <source>
        <strain evidence="3">Bjer_18-Q3-R1-45_BAT3C.347</strain>
    </source>
</reference>
<dbReference type="AlphaFoldDB" id="A0A9D7E1M8"/>